<name>A0A915CST8_9BILA</name>
<proteinExistence type="predicted"/>
<dbReference type="WBParaSite" id="jg11754">
    <property type="protein sequence ID" value="jg11754"/>
    <property type="gene ID" value="jg11754"/>
</dbReference>
<dbReference type="Proteomes" id="UP000887574">
    <property type="component" value="Unplaced"/>
</dbReference>
<dbReference type="AlphaFoldDB" id="A0A915CST8"/>
<sequence>MNQEVPQFPLTSQGFGSSIYDRPVKSSLCGSAQLSLQSCTCSSQSNSSSNQCKALAKQASNLQSYGKWKRSLQQVSPVSVVQSKPKLQFRDPLLKRL</sequence>
<accession>A0A915CST8</accession>
<evidence type="ECO:0000313" key="2">
    <source>
        <dbReference type="WBParaSite" id="jg11754"/>
    </source>
</evidence>
<keyword evidence="1" id="KW-1185">Reference proteome</keyword>
<protein>
    <submittedName>
        <fullName evidence="2">Uncharacterized protein</fullName>
    </submittedName>
</protein>
<reference evidence="2" key="1">
    <citation type="submission" date="2022-11" db="UniProtKB">
        <authorList>
            <consortium name="WormBaseParasite"/>
        </authorList>
    </citation>
    <scope>IDENTIFICATION</scope>
</reference>
<organism evidence="1 2">
    <name type="scientific">Ditylenchus dipsaci</name>
    <dbReference type="NCBI Taxonomy" id="166011"/>
    <lineage>
        <taxon>Eukaryota</taxon>
        <taxon>Metazoa</taxon>
        <taxon>Ecdysozoa</taxon>
        <taxon>Nematoda</taxon>
        <taxon>Chromadorea</taxon>
        <taxon>Rhabditida</taxon>
        <taxon>Tylenchina</taxon>
        <taxon>Tylenchomorpha</taxon>
        <taxon>Sphaerularioidea</taxon>
        <taxon>Anguinidae</taxon>
        <taxon>Anguininae</taxon>
        <taxon>Ditylenchus</taxon>
    </lineage>
</organism>
<evidence type="ECO:0000313" key="1">
    <source>
        <dbReference type="Proteomes" id="UP000887574"/>
    </source>
</evidence>